<organism evidence="2 3">
    <name type="scientific">Drosophila mojavensis</name>
    <name type="common">Fruit fly</name>
    <dbReference type="NCBI Taxonomy" id="7230"/>
    <lineage>
        <taxon>Eukaryota</taxon>
        <taxon>Metazoa</taxon>
        <taxon>Ecdysozoa</taxon>
        <taxon>Arthropoda</taxon>
        <taxon>Hexapoda</taxon>
        <taxon>Insecta</taxon>
        <taxon>Pterygota</taxon>
        <taxon>Neoptera</taxon>
        <taxon>Endopterygota</taxon>
        <taxon>Diptera</taxon>
        <taxon>Brachycera</taxon>
        <taxon>Muscomorpha</taxon>
        <taxon>Ephydroidea</taxon>
        <taxon>Drosophilidae</taxon>
        <taxon>Drosophila</taxon>
    </lineage>
</organism>
<sequence length="192" mass="21677">MCNWRFCLQIFLFLLILAWAGVCVKMSYDQLTKQPEKRHAAESATQSNMGKLWPIRLHSATLLRVNGAGVQDLYPYDLLAGSQEHDRIFDNGYSSRLLHLIYRTVMHSTNDRRRQVEFEWRVAAAHKFMKLAAAAADDRLKAGLRRVNAGDDSLPINMRRSIDASELVAADDLNLSQFTESSSTVSESNGDS</sequence>
<feature type="signal peptide" evidence="1">
    <location>
        <begin position="1"/>
        <end position="20"/>
    </location>
</feature>
<accession>B4L7K3</accession>
<name>B4L7K3_DROMO</name>
<evidence type="ECO:0000313" key="2">
    <source>
        <dbReference type="EMBL" id="EDW05716.2"/>
    </source>
</evidence>
<feature type="chain" id="PRO_5006457001" evidence="1">
    <location>
        <begin position="21"/>
        <end position="192"/>
    </location>
</feature>
<reference evidence="2 3" key="1">
    <citation type="journal article" date="2007" name="Nature">
        <title>Evolution of genes and genomes on the Drosophila phylogeny.</title>
        <authorList>
            <consortium name="Drosophila 12 Genomes Consortium"/>
            <person name="Clark A.G."/>
            <person name="Eisen M.B."/>
            <person name="Smith D.R."/>
            <person name="Bergman C.M."/>
            <person name="Oliver B."/>
            <person name="Markow T.A."/>
            <person name="Kaufman T.C."/>
            <person name="Kellis M."/>
            <person name="Gelbart W."/>
            <person name="Iyer V.N."/>
            <person name="Pollard D.A."/>
            <person name="Sackton T.B."/>
            <person name="Larracuente A.M."/>
            <person name="Singh N.D."/>
            <person name="Abad J.P."/>
            <person name="Abt D.N."/>
            <person name="Adryan B."/>
            <person name="Aguade M."/>
            <person name="Akashi H."/>
            <person name="Anderson W.W."/>
            <person name="Aquadro C.F."/>
            <person name="Ardell D.H."/>
            <person name="Arguello R."/>
            <person name="Artieri C.G."/>
            <person name="Barbash D.A."/>
            <person name="Barker D."/>
            <person name="Barsanti P."/>
            <person name="Batterham P."/>
            <person name="Batzoglou S."/>
            <person name="Begun D."/>
            <person name="Bhutkar A."/>
            <person name="Blanco E."/>
            <person name="Bosak S.A."/>
            <person name="Bradley R.K."/>
            <person name="Brand A.D."/>
            <person name="Brent M.R."/>
            <person name="Brooks A.N."/>
            <person name="Brown R.H."/>
            <person name="Butlin R.K."/>
            <person name="Caggese C."/>
            <person name="Calvi B.R."/>
            <person name="Bernardo de Carvalho A."/>
            <person name="Caspi A."/>
            <person name="Castrezana S."/>
            <person name="Celniker S.E."/>
            <person name="Chang J.L."/>
            <person name="Chapple C."/>
            <person name="Chatterji S."/>
            <person name="Chinwalla A."/>
            <person name="Civetta A."/>
            <person name="Clifton S.W."/>
            <person name="Comeron J.M."/>
            <person name="Costello J.C."/>
            <person name="Coyne J.A."/>
            <person name="Daub J."/>
            <person name="David R.G."/>
            <person name="Delcher A.L."/>
            <person name="Delehaunty K."/>
            <person name="Do C.B."/>
            <person name="Ebling H."/>
            <person name="Edwards K."/>
            <person name="Eickbush T."/>
            <person name="Evans J.D."/>
            <person name="Filipski A."/>
            <person name="Findeiss S."/>
            <person name="Freyhult E."/>
            <person name="Fulton L."/>
            <person name="Fulton R."/>
            <person name="Garcia A.C."/>
            <person name="Gardiner A."/>
            <person name="Garfield D.A."/>
            <person name="Garvin B.E."/>
            <person name="Gibson G."/>
            <person name="Gilbert D."/>
            <person name="Gnerre S."/>
            <person name="Godfrey J."/>
            <person name="Good R."/>
            <person name="Gotea V."/>
            <person name="Gravely B."/>
            <person name="Greenberg A.J."/>
            <person name="Griffiths-Jones S."/>
            <person name="Gross S."/>
            <person name="Guigo R."/>
            <person name="Gustafson E.A."/>
            <person name="Haerty W."/>
            <person name="Hahn M.W."/>
            <person name="Halligan D.L."/>
            <person name="Halpern A.L."/>
            <person name="Halter G.M."/>
            <person name="Han M.V."/>
            <person name="Heger A."/>
            <person name="Hillier L."/>
            <person name="Hinrichs A.S."/>
            <person name="Holmes I."/>
            <person name="Hoskins R.A."/>
            <person name="Hubisz M.J."/>
            <person name="Hultmark D."/>
            <person name="Huntley M.A."/>
            <person name="Jaffe D.B."/>
            <person name="Jagadeeshan S."/>
            <person name="Jeck W.R."/>
            <person name="Johnson J."/>
            <person name="Jones C.D."/>
            <person name="Jordan W.C."/>
            <person name="Karpen G.H."/>
            <person name="Kataoka E."/>
            <person name="Keightley P.D."/>
            <person name="Kheradpour P."/>
            <person name="Kirkness E.F."/>
            <person name="Koerich L.B."/>
            <person name="Kristiansen K."/>
            <person name="Kudrna D."/>
            <person name="Kulathinal R.J."/>
            <person name="Kumar S."/>
            <person name="Kwok R."/>
            <person name="Lander E."/>
            <person name="Langley C.H."/>
            <person name="Lapoint R."/>
            <person name="Lazzaro B.P."/>
            <person name="Lee S.J."/>
            <person name="Levesque L."/>
            <person name="Li R."/>
            <person name="Lin C.F."/>
            <person name="Lin M.F."/>
            <person name="Lindblad-Toh K."/>
            <person name="Llopart A."/>
            <person name="Long M."/>
            <person name="Low L."/>
            <person name="Lozovsky E."/>
            <person name="Lu J."/>
            <person name="Luo M."/>
            <person name="Machado C.A."/>
            <person name="Makalowski W."/>
            <person name="Marzo M."/>
            <person name="Matsuda M."/>
            <person name="Matzkin L."/>
            <person name="McAllister B."/>
            <person name="McBride C.S."/>
            <person name="McKernan B."/>
            <person name="McKernan K."/>
            <person name="Mendez-Lago M."/>
            <person name="Minx P."/>
            <person name="Mollenhauer M.U."/>
            <person name="Montooth K."/>
            <person name="Mount S.M."/>
            <person name="Mu X."/>
            <person name="Myers E."/>
            <person name="Negre B."/>
            <person name="Newfeld S."/>
            <person name="Nielsen R."/>
            <person name="Noor M.A."/>
            <person name="O'Grady P."/>
            <person name="Pachter L."/>
            <person name="Papaceit M."/>
            <person name="Parisi M.J."/>
            <person name="Parisi M."/>
            <person name="Parts L."/>
            <person name="Pedersen J.S."/>
            <person name="Pesole G."/>
            <person name="Phillippy A.M."/>
            <person name="Ponting C.P."/>
            <person name="Pop M."/>
            <person name="Porcelli D."/>
            <person name="Powell J.R."/>
            <person name="Prohaska S."/>
            <person name="Pruitt K."/>
            <person name="Puig M."/>
            <person name="Quesneville H."/>
            <person name="Ram K.R."/>
            <person name="Rand D."/>
            <person name="Rasmussen M.D."/>
            <person name="Reed L.K."/>
            <person name="Reenan R."/>
            <person name="Reily A."/>
            <person name="Remington K.A."/>
            <person name="Rieger T.T."/>
            <person name="Ritchie M.G."/>
            <person name="Robin C."/>
            <person name="Rogers Y.H."/>
            <person name="Rohde C."/>
            <person name="Rozas J."/>
            <person name="Rubenfield M.J."/>
            <person name="Ruiz A."/>
            <person name="Russo S."/>
            <person name="Salzberg S.L."/>
            <person name="Sanchez-Gracia A."/>
            <person name="Saranga D.J."/>
            <person name="Sato H."/>
            <person name="Schaeffer S.W."/>
            <person name="Schatz M.C."/>
            <person name="Schlenke T."/>
            <person name="Schwartz R."/>
            <person name="Segarra C."/>
            <person name="Singh R.S."/>
            <person name="Sirot L."/>
            <person name="Sirota M."/>
            <person name="Sisneros N.B."/>
            <person name="Smith C.D."/>
            <person name="Smith T.F."/>
            <person name="Spieth J."/>
            <person name="Stage D.E."/>
            <person name="Stark A."/>
            <person name="Stephan W."/>
            <person name="Strausberg R.L."/>
            <person name="Strempel S."/>
            <person name="Sturgill D."/>
            <person name="Sutton G."/>
            <person name="Sutton G.G."/>
            <person name="Tao W."/>
            <person name="Teichmann S."/>
            <person name="Tobari Y.N."/>
            <person name="Tomimura Y."/>
            <person name="Tsolas J.M."/>
            <person name="Valente V.L."/>
            <person name="Venter E."/>
            <person name="Venter J.C."/>
            <person name="Vicario S."/>
            <person name="Vieira F.G."/>
            <person name="Vilella A.J."/>
            <person name="Villasante A."/>
            <person name="Walenz B."/>
            <person name="Wang J."/>
            <person name="Wasserman M."/>
            <person name="Watts T."/>
            <person name="Wilson D."/>
            <person name="Wilson R.K."/>
            <person name="Wing R.A."/>
            <person name="Wolfner M.F."/>
            <person name="Wong A."/>
            <person name="Wong G.K."/>
            <person name="Wu C.I."/>
            <person name="Wu G."/>
            <person name="Yamamoto D."/>
            <person name="Yang H.P."/>
            <person name="Yang S.P."/>
            <person name="Yorke J.A."/>
            <person name="Yoshida K."/>
            <person name="Zdobnov E."/>
            <person name="Zhang P."/>
            <person name="Zhang Y."/>
            <person name="Zimin A.V."/>
            <person name="Baldwin J."/>
            <person name="Abdouelleil A."/>
            <person name="Abdulkadir J."/>
            <person name="Abebe A."/>
            <person name="Abera B."/>
            <person name="Abreu J."/>
            <person name="Acer S.C."/>
            <person name="Aftuck L."/>
            <person name="Alexander A."/>
            <person name="An P."/>
            <person name="Anderson E."/>
            <person name="Anderson S."/>
            <person name="Arachi H."/>
            <person name="Azer M."/>
            <person name="Bachantsang P."/>
            <person name="Barry A."/>
            <person name="Bayul T."/>
            <person name="Berlin A."/>
            <person name="Bessette D."/>
            <person name="Bloom T."/>
            <person name="Blye J."/>
            <person name="Boguslavskiy L."/>
            <person name="Bonnet C."/>
            <person name="Boukhgalter B."/>
            <person name="Bourzgui I."/>
            <person name="Brown A."/>
            <person name="Cahill P."/>
            <person name="Channer S."/>
            <person name="Cheshatsang Y."/>
            <person name="Chuda L."/>
            <person name="Citroen M."/>
            <person name="Collymore A."/>
            <person name="Cooke P."/>
            <person name="Costello M."/>
            <person name="D'Aco K."/>
            <person name="Daza R."/>
            <person name="De Haan G."/>
            <person name="DeGray S."/>
            <person name="DeMaso C."/>
            <person name="Dhargay N."/>
            <person name="Dooley K."/>
            <person name="Dooley E."/>
            <person name="Doricent M."/>
            <person name="Dorje P."/>
            <person name="Dorjee K."/>
            <person name="Dupes A."/>
            <person name="Elong R."/>
            <person name="Falk J."/>
            <person name="Farina A."/>
            <person name="Faro S."/>
            <person name="Ferguson D."/>
            <person name="Fisher S."/>
            <person name="Foley C.D."/>
            <person name="Franke A."/>
            <person name="Friedrich D."/>
            <person name="Gadbois L."/>
            <person name="Gearin G."/>
            <person name="Gearin C.R."/>
            <person name="Giannoukos G."/>
            <person name="Goode T."/>
            <person name="Graham J."/>
            <person name="Grandbois E."/>
            <person name="Grewal S."/>
            <person name="Gyaltsen K."/>
            <person name="Hafez N."/>
            <person name="Hagos B."/>
            <person name="Hall J."/>
            <person name="Henson C."/>
            <person name="Hollinger A."/>
            <person name="Honan T."/>
            <person name="Huard M.D."/>
            <person name="Hughes L."/>
            <person name="Hurhula B."/>
            <person name="Husby M.E."/>
            <person name="Kamat A."/>
            <person name="Kanga B."/>
            <person name="Kashin S."/>
            <person name="Khazanovich D."/>
            <person name="Kisner P."/>
            <person name="Lance K."/>
            <person name="Lara M."/>
            <person name="Lee W."/>
            <person name="Lennon N."/>
            <person name="Letendre F."/>
            <person name="LeVine R."/>
            <person name="Lipovsky A."/>
            <person name="Liu X."/>
            <person name="Liu J."/>
            <person name="Liu S."/>
            <person name="Lokyitsang T."/>
            <person name="Lokyitsang Y."/>
            <person name="Lubonja R."/>
            <person name="Lui A."/>
            <person name="MacDonald P."/>
            <person name="Magnisalis V."/>
            <person name="Maru K."/>
            <person name="Matthews C."/>
            <person name="McCusker W."/>
            <person name="McDonough S."/>
            <person name="Mehta T."/>
            <person name="Meldrim J."/>
            <person name="Meneus L."/>
            <person name="Mihai O."/>
            <person name="Mihalev A."/>
            <person name="Mihova T."/>
            <person name="Mittelman R."/>
            <person name="Mlenga V."/>
            <person name="Montmayeur A."/>
            <person name="Mulrain L."/>
            <person name="Navidi A."/>
            <person name="Naylor J."/>
            <person name="Negash T."/>
            <person name="Nguyen T."/>
            <person name="Nguyen N."/>
            <person name="Nicol R."/>
            <person name="Norbu C."/>
            <person name="Norbu N."/>
            <person name="Novod N."/>
            <person name="O'Neill B."/>
            <person name="Osman S."/>
            <person name="Markiewicz E."/>
            <person name="Oyono O.L."/>
            <person name="Patti C."/>
            <person name="Phunkhang P."/>
            <person name="Pierre F."/>
            <person name="Priest M."/>
            <person name="Raghuraman S."/>
            <person name="Rege F."/>
            <person name="Reyes R."/>
            <person name="Rise C."/>
            <person name="Rogov P."/>
            <person name="Ross K."/>
            <person name="Ryan E."/>
            <person name="Settipalli S."/>
            <person name="Shea T."/>
            <person name="Sherpa N."/>
            <person name="Shi L."/>
            <person name="Shih D."/>
            <person name="Sparrow T."/>
            <person name="Spaulding J."/>
            <person name="Stalker J."/>
            <person name="Stange-Thomann N."/>
            <person name="Stavropoulos S."/>
            <person name="Stone C."/>
            <person name="Strader C."/>
            <person name="Tesfaye S."/>
            <person name="Thomson T."/>
            <person name="Thoulutsang Y."/>
            <person name="Thoulutsang D."/>
            <person name="Topham K."/>
            <person name="Topping I."/>
            <person name="Tsamla T."/>
            <person name="Vassiliev H."/>
            <person name="Vo A."/>
            <person name="Wangchuk T."/>
            <person name="Wangdi T."/>
            <person name="Weiand M."/>
            <person name="Wilkinson J."/>
            <person name="Wilson A."/>
            <person name="Yadav S."/>
            <person name="Young G."/>
            <person name="Yu Q."/>
            <person name="Zembek L."/>
            <person name="Zhong D."/>
            <person name="Zimmer A."/>
            <person name="Zwirko Z."/>
            <person name="Jaffe D.B."/>
            <person name="Alvarez P."/>
            <person name="Brockman W."/>
            <person name="Butler J."/>
            <person name="Chin C."/>
            <person name="Gnerre S."/>
            <person name="Grabherr M."/>
            <person name="Kleber M."/>
            <person name="Mauceli E."/>
            <person name="MacCallum I."/>
        </authorList>
    </citation>
    <scope>NUCLEOTIDE SEQUENCE [LARGE SCALE GENOMIC DNA]</scope>
    <source>
        <strain evidence="3">Tucson 15081-1352.22</strain>
    </source>
</reference>
<dbReference type="EMBL" id="CH933814">
    <property type="protein sequence ID" value="EDW05716.2"/>
    <property type="molecule type" value="Genomic_DNA"/>
</dbReference>
<evidence type="ECO:0000256" key="1">
    <source>
        <dbReference type="SAM" id="SignalP"/>
    </source>
</evidence>
<keyword evidence="1" id="KW-0732">Signal</keyword>
<dbReference type="AlphaFoldDB" id="B4L7K3"/>
<dbReference type="OrthoDB" id="10509628at2759"/>
<dbReference type="Proteomes" id="UP000009192">
    <property type="component" value="Unassembled WGS sequence"/>
</dbReference>
<protein>
    <submittedName>
        <fullName evidence="2">Uncharacterized protein</fullName>
    </submittedName>
</protein>
<proteinExistence type="predicted"/>
<keyword evidence="3" id="KW-1185">Reference proteome</keyword>
<gene>
    <name evidence="2" type="primary">Dmoj\GI11186</name>
    <name evidence="2" type="ORF">Dmoj_GI11186</name>
</gene>
<dbReference type="HOGENOM" id="CLU_1596239_0_0_1"/>
<dbReference type="InParanoid" id="B4L7K3"/>
<evidence type="ECO:0000313" key="3">
    <source>
        <dbReference type="Proteomes" id="UP000009192"/>
    </source>
</evidence>
<dbReference type="KEGG" id="dmo:Dmoj_GI11186"/>